<protein>
    <submittedName>
        <fullName evidence="2">Uncharacterized protein</fullName>
    </submittedName>
</protein>
<dbReference type="Proteomes" id="UP000694413">
    <property type="component" value="Unassembled WGS sequence"/>
</dbReference>
<feature type="region of interest" description="Disordered" evidence="1">
    <location>
        <begin position="105"/>
        <end position="131"/>
    </location>
</feature>
<keyword evidence="3" id="KW-1185">Reference proteome</keyword>
<sequence>RHRSGRDPRPARPGPARSSPASHRSAVRAAPAYHQHGHACGQRVEEHRRHGAAVLRARVGLAVRALVAEEALHVDGEGVRVLEVISQHHGPCHDHHLEVKHAVHEDAAKPENSRKRKTQVTKVSYKDTKHL</sequence>
<feature type="region of interest" description="Disordered" evidence="1">
    <location>
        <begin position="1"/>
        <end position="32"/>
    </location>
</feature>
<feature type="compositionally biased region" description="Low complexity" evidence="1">
    <location>
        <begin position="14"/>
        <end position="32"/>
    </location>
</feature>
<feature type="compositionally biased region" description="Basic and acidic residues" evidence="1">
    <location>
        <begin position="1"/>
        <end position="10"/>
    </location>
</feature>
<evidence type="ECO:0000256" key="1">
    <source>
        <dbReference type="SAM" id="MobiDB-lite"/>
    </source>
</evidence>
<reference evidence="2" key="2">
    <citation type="submission" date="2025-09" db="UniProtKB">
        <authorList>
            <consortium name="Ensembl"/>
        </authorList>
    </citation>
    <scope>IDENTIFICATION</scope>
</reference>
<organism evidence="2 3">
    <name type="scientific">Zonotrichia albicollis</name>
    <name type="common">White-throated sparrow</name>
    <name type="synonym">Fringilla albicollis</name>
    <dbReference type="NCBI Taxonomy" id="44394"/>
    <lineage>
        <taxon>Eukaryota</taxon>
        <taxon>Metazoa</taxon>
        <taxon>Chordata</taxon>
        <taxon>Craniata</taxon>
        <taxon>Vertebrata</taxon>
        <taxon>Euteleostomi</taxon>
        <taxon>Archelosauria</taxon>
        <taxon>Archosauria</taxon>
        <taxon>Dinosauria</taxon>
        <taxon>Saurischia</taxon>
        <taxon>Theropoda</taxon>
        <taxon>Coelurosauria</taxon>
        <taxon>Aves</taxon>
        <taxon>Neognathae</taxon>
        <taxon>Neoaves</taxon>
        <taxon>Telluraves</taxon>
        <taxon>Australaves</taxon>
        <taxon>Passeriformes</taxon>
        <taxon>Passerellidae</taxon>
        <taxon>Zonotrichia</taxon>
    </lineage>
</organism>
<proteinExistence type="predicted"/>
<reference evidence="2" key="1">
    <citation type="submission" date="2025-08" db="UniProtKB">
        <authorList>
            <consortium name="Ensembl"/>
        </authorList>
    </citation>
    <scope>IDENTIFICATION</scope>
</reference>
<dbReference type="AlphaFoldDB" id="A0A8D2MLH9"/>
<accession>A0A8D2MLH9</accession>
<name>A0A8D2MLH9_ZONAL</name>
<evidence type="ECO:0000313" key="2">
    <source>
        <dbReference type="Ensembl" id="ENSZALP00000008428.1"/>
    </source>
</evidence>
<dbReference type="Ensembl" id="ENSZALT00000011887.1">
    <property type="protein sequence ID" value="ENSZALP00000008428.1"/>
    <property type="gene ID" value="ENSZALG00000007341.1"/>
</dbReference>
<evidence type="ECO:0000313" key="3">
    <source>
        <dbReference type="Proteomes" id="UP000694413"/>
    </source>
</evidence>